<keyword evidence="3" id="KW-0675">Receptor</keyword>
<proteinExistence type="inferred from homology"/>
<comment type="similarity">
    <text evidence="1">Belongs to the UPF0065 (bug) family.</text>
</comment>
<name>A0A543DVF3_9PSEU</name>
<dbReference type="PANTHER" id="PTHR42928">
    <property type="entry name" value="TRICARBOXYLATE-BINDING PROTEIN"/>
    <property type="match status" value="1"/>
</dbReference>
<dbReference type="SUPFAM" id="SSF53850">
    <property type="entry name" value="Periplasmic binding protein-like II"/>
    <property type="match status" value="1"/>
</dbReference>
<dbReference type="CDD" id="cd07012">
    <property type="entry name" value="PBP2_Bug_TTT"/>
    <property type="match status" value="1"/>
</dbReference>
<dbReference type="AlphaFoldDB" id="A0A543DVF3"/>
<sequence length="335" mass="34364">MLHRAVRTLAAAALLLGVAACSGGVAAPATSDGAVSFDRPVTIYIPTPAGGTFDIVARGLAPALEEELGTTVLPVNIEGGSGAVAAARLAADPANGHQLLIVSRTISTLPYTGAPQVDPLSQFAPVGVVVKDVAGLTVQADAPYDSAAEFVSYAEQHPGEVHVGTSGVGSVWHAAGLLLGQAAGGLEMEYVPYPGGRDAGNAVASGEVEATTISPAEAVAMVEADRAKMLGVMSEQRSPLFPDVPTLSEQGIDVEYAVWRGLVAKQGTPDEVLAALETAVRNAAESQTFKDAMAHAGVEIAYEDAAALRGHLEREDELVQDLFGPLGVLTTRPER</sequence>
<dbReference type="Pfam" id="PF03401">
    <property type="entry name" value="TctC"/>
    <property type="match status" value="1"/>
</dbReference>
<gene>
    <name evidence="3" type="ORF">FB558_0034</name>
</gene>
<feature type="signal peptide" evidence="2">
    <location>
        <begin position="1"/>
        <end position="26"/>
    </location>
</feature>
<comment type="caution">
    <text evidence="3">The sequence shown here is derived from an EMBL/GenBank/DDBJ whole genome shotgun (WGS) entry which is preliminary data.</text>
</comment>
<feature type="chain" id="PRO_5021822071" evidence="2">
    <location>
        <begin position="27"/>
        <end position="335"/>
    </location>
</feature>
<evidence type="ECO:0000256" key="2">
    <source>
        <dbReference type="SAM" id="SignalP"/>
    </source>
</evidence>
<protein>
    <submittedName>
        <fullName evidence="3">Tripartite-type tricarboxylate transporter receptor subunit TctC</fullName>
    </submittedName>
</protein>
<dbReference type="RefSeq" id="WP_142046965.1">
    <property type="nucleotide sequence ID" value="NZ_VFPA01000001.1"/>
</dbReference>
<dbReference type="EMBL" id="VFPA01000001">
    <property type="protein sequence ID" value="TQM13302.1"/>
    <property type="molecule type" value="Genomic_DNA"/>
</dbReference>
<evidence type="ECO:0000313" key="4">
    <source>
        <dbReference type="Proteomes" id="UP000315677"/>
    </source>
</evidence>
<dbReference type="InterPro" id="IPR042100">
    <property type="entry name" value="Bug_dom1"/>
</dbReference>
<dbReference type="PANTHER" id="PTHR42928:SF5">
    <property type="entry name" value="BLR1237 PROTEIN"/>
    <property type="match status" value="1"/>
</dbReference>
<dbReference type="OrthoDB" id="9780943at2"/>
<dbReference type="InterPro" id="IPR005064">
    <property type="entry name" value="BUG"/>
</dbReference>
<dbReference type="Gene3D" id="3.40.190.150">
    <property type="entry name" value="Bordetella uptake gene, domain 1"/>
    <property type="match status" value="1"/>
</dbReference>
<organism evidence="3 4">
    <name type="scientific">Pseudonocardia kunmingensis</name>
    <dbReference type="NCBI Taxonomy" id="630975"/>
    <lineage>
        <taxon>Bacteria</taxon>
        <taxon>Bacillati</taxon>
        <taxon>Actinomycetota</taxon>
        <taxon>Actinomycetes</taxon>
        <taxon>Pseudonocardiales</taxon>
        <taxon>Pseudonocardiaceae</taxon>
        <taxon>Pseudonocardia</taxon>
    </lineage>
</organism>
<evidence type="ECO:0000313" key="3">
    <source>
        <dbReference type="EMBL" id="TQM13302.1"/>
    </source>
</evidence>
<dbReference type="Proteomes" id="UP000315677">
    <property type="component" value="Unassembled WGS sequence"/>
</dbReference>
<evidence type="ECO:0000256" key="1">
    <source>
        <dbReference type="ARBA" id="ARBA00006987"/>
    </source>
</evidence>
<dbReference type="Gene3D" id="3.40.190.10">
    <property type="entry name" value="Periplasmic binding protein-like II"/>
    <property type="match status" value="1"/>
</dbReference>
<accession>A0A543DVF3</accession>
<reference evidence="3 4" key="1">
    <citation type="submission" date="2019-06" db="EMBL/GenBank/DDBJ databases">
        <title>Sequencing the genomes of 1000 actinobacteria strains.</title>
        <authorList>
            <person name="Klenk H.-P."/>
        </authorList>
    </citation>
    <scope>NUCLEOTIDE SEQUENCE [LARGE SCALE GENOMIC DNA]</scope>
    <source>
        <strain evidence="3 4">DSM 45301</strain>
    </source>
</reference>
<dbReference type="PIRSF" id="PIRSF017082">
    <property type="entry name" value="YflP"/>
    <property type="match status" value="1"/>
</dbReference>
<keyword evidence="4" id="KW-1185">Reference proteome</keyword>
<keyword evidence="2" id="KW-0732">Signal</keyword>
<dbReference type="PROSITE" id="PS51257">
    <property type="entry name" value="PROKAR_LIPOPROTEIN"/>
    <property type="match status" value="1"/>
</dbReference>